<evidence type="ECO:0000256" key="2">
    <source>
        <dbReference type="ARBA" id="ARBA00022801"/>
    </source>
</evidence>
<gene>
    <name evidence="8" type="ORF">JK358_28745</name>
</gene>
<sequence>MGRRIPVLVVAGFLGAGKTTLLNHLLRNNRGIRIGVVVNDFGAVNIDAMLVAGQVDAMVSLGNGCVCCAVDVDELDALFDQLAQPKAKIDVIVVESSGLAEPRNLIRMIVNSENRRITYGGLIELVDAEHFAQSRAQHPELVAHLRMADLVVVNKADRVTPEALRALRDEIGAIADPAPVYATTQGRIDPGLLFDAPHRKARKPGVGEQLSFDELLYAELDADEHGSHADCDGHDDSDAHGHHDAHCGHRHLHDDYESLSFTSDTDLDPRALIAVFEDPPPGLFRAKGTLAFATPDDQRKFVLHLVGRHIVVEPVPWPRHEPRASNLVLIGAGLDTEIALERLRATVHTDPEPLDDQELLPVWRYVEAAAQPLDDVRG</sequence>
<dbReference type="SUPFAM" id="SSF90002">
    <property type="entry name" value="Hypothetical protein YjiA, C-terminal domain"/>
    <property type="match status" value="1"/>
</dbReference>
<proteinExistence type="inferred from homology"/>
<dbReference type="Pfam" id="PF02492">
    <property type="entry name" value="cobW"/>
    <property type="match status" value="1"/>
</dbReference>
<feature type="region of interest" description="Disordered" evidence="6">
    <location>
        <begin position="226"/>
        <end position="245"/>
    </location>
</feature>
<keyword evidence="3" id="KW-0143">Chaperone</keyword>
<dbReference type="SUPFAM" id="SSF52540">
    <property type="entry name" value="P-loop containing nucleoside triphosphate hydrolases"/>
    <property type="match status" value="1"/>
</dbReference>
<dbReference type="InterPro" id="IPR003495">
    <property type="entry name" value="CobW/HypB/UreG_nucleotide-bd"/>
</dbReference>
<name>A0ABS1MCV8_9NOCA</name>
<dbReference type="InterPro" id="IPR027417">
    <property type="entry name" value="P-loop_NTPase"/>
</dbReference>
<keyword evidence="9" id="KW-1185">Reference proteome</keyword>
<evidence type="ECO:0000256" key="4">
    <source>
        <dbReference type="ARBA" id="ARBA00034320"/>
    </source>
</evidence>
<evidence type="ECO:0000256" key="1">
    <source>
        <dbReference type="ARBA" id="ARBA00022741"/>
    </source>
</evidence>
<dbReference type="Gene3D" id="3.30.1220.10">
    <property type="entry name" value="CobW-like, C-terminal domain"/>
    <property type="match status" value="1"/>
</dbReference>
<dbReference type="PANTHER" id="PTHR13748:SF62">
    <property type="entry name" value="COBW DOMAIN-CONTAINING PROTEIN"/>
    <property type="match status" value="1"/>
</dbReference>
<evidence type="ECO:0000256" key="5">
    <source>
        <dbReference type="ARBA" id="ARBA00049117"/>
    </source>
</evidence>
<dbReference type="Pfam" id="PF07683">
    <property type="entry name" value="CobW_C"/>
    <property type="match status" value="1"/>
</dbReference>
<dbReference type="InterPro" id="IPR011629">
    <property type="entry name" value="CobW-like_C"/>
</dbReference>
<dbReference type="RefSeq" id="WP_201953732.1">
    <property type="nucleotide sequence ID" value="NZ_JAERRJ010000012.1"/>
</dbReference>
<comment type="similarity">
    <text evidence="4">Belongs to the SIMIBI class G3E GTPase family. ZNG1 subfamily.</text>
</comment>
<dbReference type="InterPro" id="IPR051316">
    <property type="entry name" value="Zinc-reg_GTPase_activator"/>
</dbReference>
<reference evidence="8 9" key="1">
    <citation type="submission" date="2021-01" db="EMBL/GenBank/DDBJ databases">
        <title>WGS of actinomycetes isolated from Thailand.</title>
        <authorList>
            <person name="Thawai C."/>
        </authorList>
    </citation>
    <scope>NUCLEOTIDE SEQUENCE [LARGE SCALE GENOMIC DNA]</scope>
    <source>
        <strain evidence="8 9">LPG 2</strain>
    </source>
</reference>
<dbReference type="PANTHER" id="PTHR13748">
    <property type="entry name" value="COBW-RELATED"/>
    <property type="match status" value="1"/>
</dbReference>
<dbReference type="CDD" id="cd03112">
    <property type="entry name" value="CobW-like"/>
    <property type="match status" value="1"/>
</dbReference>
<organism evidence="8 9">
    <name type="scientific">Nocardia acididurans</name>
    <dbReference type="NCBI Taxonomy" id="2802282"/>
    <lineage>
        <taxon>Bacteria</taxon>
        <taxon>Bacillati</taxon>
        <taxon>Actinomycetota</taxon>
        <taxon>Actinomycetes</taxon>
        <taxon>Mycobacteriales</taxon>
        <taxon>Nocardiaceae</taxon>
        <taxon>Nocardia</taxon>
    </lineage>
</organism>
<dbReference type="EMBL" id="JAERRJ010000012">
    <property type="protein sequence ID" value="MBL1078401.1"/>
    <property type="molecule type" value="Genomic_DNA"/>
</dbReference>
<dbReference type="SMART" id="SM00833">
    <property type="entry name" value="CobW_C"/>
    <property type="match status" value="1"/>
</dbReference>
<evidence type="ECO:0000313" key="9">
    <source>
        <dbReference type="Proteomes" id="UP000602198"/>
    </source>
</evidence>
<evidence type="ECO:0000313" key="8">
    <source>
        <dbReference type="EMBL" id="MBL1078401.1"/>
    </source>
</evidence>
<comment type="caution">
    <text evidence="8">The sequence shown here is derived from an EMBL/GenBank/DDBJ whole genome shotgun (WGS) entry which is preliminary data.</text>
</comment>
<protein>
    <submittedName>
        <fullName evidence="8">GTP-binding protein</fullName>
    </submittedName>
</protein>
<accession>A0ABS1MCV8</accession>
<comment type="catalytic activity">
    <reaction evidence="5">
        <text>GTP + H2O = GDP + phosphate + H(+)</text>
        <dbReference type="Rhea" id="RHEA:19669"/>
        <dbReference type="ChEBI" id="CHEBI:15377"/>
        <dbReference type="ChEBI" id="CHEBI:15378"/>
        <dbReference type="ChEBI" id="CHEBI:37565"/>
        <dbReference type="ChEBI" id="CHEBI:43474"/>
        <dbReference type="ChEBI" id="CHEBI:58189"/>
    </reaction>
    <physiologicalReaction direction="left-to-right" evidence="5">
        <dbReference type="Rhea" id="RHEA:19670"/>
    </physiologicalReaction>
</comment>
<evidence type="ECO:0000256" key="3">
    <source>
        <dbReference type="ARBA" id="ARBA00023186"/>
    </source>
</evidence>
<dbReference type="InterPro" id="IPR036627">
    <property type="entry name" value="CobW-likC_sf"/>
</dbReference>
<keyword evidence="1" id="KW-0547">Nucleotide-binding</keyword>
<dbReference type="Gene3D" id="3.40.50.300">
    <property type="entry name" value="P-loop containing nucleotide triphosphate hydrolases"/>
    <property type="match status" value="1"/>
</dbReference>
<keyword evidence="2" id="KW-0378">Hydrolase</keyword>
<feature type="domain" description="CobW C-terminal" evidence="7">
    <location>
        <begin position="256"/>
        <end position="347"/>
    </location>
</feature>
<evidence type="ECO:0000256" key="6">
    <source>
        <dbReference type="SAM" id="MobiDB-lite"/>
    </source>
</evidence>
<dbReference type="Proteomes" id="UP000602198">
    <property type="component" value="Unassembled WGS sequence"/>
</dbReference>
<evidence type="ECO:0000259" key="7">
    <source>
        <dbReference type="SMART" id="SM00833"/>
    </source>
</evidence>